<proteinExistence type="predicted"/>
<feature type="region of interest" description="Disordered" evidence="1">
    <location>
        <begin position="268"/>
        <end position="341"/>
    </location>
</feature>
<dbReference type="AlphaFoldDB" id="A0A9P0A2S1"/>
<evidence type="ECO:0000313" key="3">
    <source>
        <dbReference type="EMBL" id="CAH0383189.1"/>
    </source>
</evidence>
<evidence type="ECO:0000313" key="4">
    <source>
        <dbReference type="Proteomes" id="UP001152759"/>
    </source>
</evidence>
<gene>
    <name evidence="3" type="ORF">BEMITA_LOCUS2657</name>
</gene>
<accession>A0A9P0A2S1</accession>
<evidence type="ECO:0000256" key="2">
    <source>
        <dbReference type="SAM" id="SignalP"/>
    </source>
</evidence>
<feature type="compositionally biased region" description="Low complexity" evidence="1">
    <location>
        <begin position="293"/>
        <end position="331"/>
    </location>
</feature>
<name>A0A9P0A2S1_BEMTA</name>
<reference evidence="3" key="1">
    <citation type="submission" date="2021-12" db="EMBL/GenBank/DDBJ databases">
        <authorList>
            <person name="King R."/>
        </authorList>
    </citation>
    <scope>NUCLEOTIDE SEQUENCE</scope>
</reference>
<feature type="compositionally biased region" description="Low complexity" evidence="1">
    <location>
        <begin position="237"/>
        <end position="252"/>
    </location>
</feature>
<dbReference type="Proteomes" id="UP001152759">
    <property type="component" value="Chromosome 10"/>
</dbReference>
<evidence type="ECO:0000256" key="1">
    <source>
        <dbReference type="SAM" id="MobiDB-lite"/>
    </source>
</evidence>
<sequence length="480" mass="54070">MKFVAVLTAAVWLSLHARVDSVFYIEIAGDKEPEQANPNESALQTQQEQGDNDGGGSCRSLRAPGQKPLKGGMYMCEHVSKTAEMRCEEPSPTVKSEINYNANFFVVSRPQIVGSYTLYINGEQLKSLPDIMMVGFSVTGSMDYPMFAPDRTCYSKQEIVNADPFRNFLPSDVNQRKHLTDFFCCTNPKSCIFKDPINAIDNYFPVIRDILQKCIAEDKKPPPSKRELQSWKSQKGSESQKPASAPSSKLAKSKSYVTGLLSRWNVRRTGKPMGSMRGFSNIGNVITRQGSGNSYTSDSDSENDNTSPNRSRSNSPSRSNSQSRGSSPGRQLKVEGDDPSRNLMEQYEAAERDLDDVMKIMLNRLIDPCVLMDEMRRDNERKKVLKKTCQTYCEFLGVATGRLTTRGTLKLAIDFIKGRPKHLVTCKKFDHGECVKKEKSNNYFCKCHKKDKRGRLDSGRRMVLCDNHLRNFLTPISMCK</sequence>
<feature type="compositionally biased region" description="Polar residues" evidence="1">
    <location>
        <begin position="36"/>
        <end position="49"/>
    </location>
</feature>
<feature type="signal peptide" evidence="2">
    <location>
        <begin position="1"/>
        <end position="21"/>
    </location>
</feature>
<feature type="compositionally biased region" description="Polar residues" evidence="1">
    <location>
        <begin position="281"/>
        <end position="292"/>
    </location>
</feature>
<feature type="compositionally biased region" description="Basic and acidic residues" evidence="1">
    <location>
        <begin position="218"/>
        <end position="229"/>
    </location>
</feature>
<dbReference type="EMBL" id="OU963871">
    <property type="protein sequence ID" value="CAH0383189.1"/>
    <property type="molecule type" value="Genomic_DNA"/>
</dbReference>
<feature type="chain" id="PRO_5040271995" evidence="2">
    <location>
        <begin position="22"/>
        <end position="480"/>
    </location>
</feature>
<feature type="region of interest" description="Disordered" evidence="1">
    <location>
        <begin position="218"/>
        <end position="252"/>
    </location>
</feature>
<dbReference type="KEGG" id="btab:109036917"/>
<keyword evidence="4" id="KW-1185">Reference proteome</keyword>
<keyword evidence="2" id="KW-0732">Signal</keyword>
<feature type="region of interest" description="Disordered" evidence="1">
    <location>
        <begin position="33"/>
        <end position="66"/>
    </location>
</feature>
<protein>
    <submittedName>
        <fullName evidence="3">Uncharacterized protein</fullName>
    </submittedName>
</protein>
<organism evidence="3 4">
    <name type="scientific">Bemisia tabaci</name>
    <name type="common">Sweetpotato whitefly</name>
    <name type="synonym">Aleurodes tabaci</name>
    <dbReference type="NCBI Taxonomy" id="7038"/>
    <lineage>
        <taxon>Eukaryota</taxon>
        <taxon>Metazoa</taxon>
        <taxon>Ecdysozoa</taxon>
        <taxon>Arthropoda</taxon>
        <taxon>Hexapoda</taxon>
        <taxon>Insecta</taxon>
        <taxon>Pterygota</taxon>
        <taxon>Neoptera</taxon>
        <taxon>Paraneoptera</taxon>
        <taxon>Hemiptera</taxon>
        <taxon>Sternorrhyncha</taxon>
        <taxon>Aleyrodoidea</taxon>
        <taxon>Aleyrodidae</taxon>
        <taxon>Aleyrodinae</taxon>
        <taxon>Bemisia</taxon>
    </lineage>
</organism>